<evidence type="ECO:0000256" key="2">
    <source>
        <dbReference type="SAM" id="MobiDB-lite"/>
    </source>
</evidence>
<feature type="region of interest" description="Disordered" evidence="2">
    <location>
        <begin position="25"/>
        <end position="69"/>
    </location>
</feature>
<keyword evidence="4" id="KW-1185">Reference proteome</keyword>
<feature type="compositionally biased region" description="Polar residues" evidence="2">
    <location>
        <begin position="47"/>
        <end position="56"/>
    </location>
</feature>
<dbReference type="Proteomes" id="UP000827721">
    <property type="component" value="Unassembled WGS sequence"/>
</dbReference>
<keyword evidence="1" id="KW-0175">Coiled coil</keyword>
<gene>
    <name evidence="3" type="ORF">JRO89_XS02G0266400</name>
</gene>
<reference evidence="3 4" key="1">
    <citation type="submission" date="2021-02" db="EMBL/GenBank/DDBJ databases">
        <title>Plant Genome Project.</title>
        <authorList>
            <person name="Zhang R.-G."/>
        </authorList>
    </citation>
    <scope>NUCLEOTIDE SEQUENCE [LARGE SCALE GENOMIC DNA]</scope>
    <source>
        <tissue evidence="3">Leaves</tissue>
    </source>
</reference>
<accession>A0ABQ8IH22</accession>
<feature type="region of interest" description="Disordered" evidence="2">
    <location>
        <begin position="251"/>
        <end position="309"/>
    </location>
</feature>
<proteinExistence type="predicted"/>
<feature type="compositionally biased region" description="Basic and acidic residues" evidence="2">
    <location>
        <begin position="251"/>
        <end position="264"/>
    </location>
</feature>
<feature type="compositionally biased region" description="Low complexity" evidence="2">
    <location>
        <begin position="34"/>
        <end position="43"/>
    </location>
</feature>
<name>A0ABQ8IH22_9ROSI</name>
<evidence type="ECO:0000313" key="4">
    <source>
        <dbReference type="Proteomes" id="UP000827721"/>
    </source>
</evidence>
<evidence type="ECO:0000313" key="3">
    <source>
        <dbReference type="EMBL" id="KAH7575973.1"/>
    </source>
</evidence>
<organism evidence="3 4">
    <name type="scientific">Xanthoceras sorbifolium</name>
    <dbReference type="NCBI Taxonomy" id="99658"/>
    <lineage>
        <taxon>Eukaryota</taxon>
        <taxon>Viridiplantae</taxon>
        <taxon>Streptophyta</taxon>
        <taxon>Embryophyta</taxon>
        <taxon>Tracheophyta</taxon>
        <taxon>Spermatophyta</taxon>
        <taxon>Magnoliopsida</taxon>
        <taxon>eudicotyledons</taxon>
        <taxon>Gunneridae</taxon>
        <taxon>Pentapetalae</taxon>
        <taxon>rosids</taxon>
        <taxon>malvids</taxon>
        <taxon>Sapindales</taxon>
        <taxon>Sapindaceae</taxon>
        <taxon>Xanthoceroideae</taxon>
        <taxon>Xanthoceras</taxon>
    </lineage>
</organism>
<dbReference type="EMBL" id="JAFEMO010000002">
    <property type="protein sequence ID" value="KAH7575973.1"/>
    <property type="molecule type" value="Genomic_DNA"/>
</dbReference>
<sequence length="387" mass="42709">MDVGRGVGTRRRGLLFPVDTEILSQLPPKKAKAAEPAAKEAPATDAGLSSSQKSPPSTIPHKAESSSIPQDHMQCQEFFNFVLNSANQFMTPEELASSADLSNEDRVRIGTGLLFQALGPLLEAEKKVSALEAENRALATEVATAKDAVASWEMEAINAKDRALSLLEQLADSQRELVLALKKVKSLEAEIPAKTAQAVEDFKASNKFDEHLLKDLDKEYDRGVSDCRNFICLTHPELDLKSLDNAIAKMTRKEDDSKSSDEAITKSNPTEEEDDQVEEEGNQRCFRNGCDREHPDPANEDTVTDEQVQNDGSRELIPGMYTRKSVAETASDQRLAFELEAVGGGRVLSSLMALRYQANFLPKKAKDVEPAANNRYRTYVPVELREE</sequence>
<feature type="compositionally biased region" description="Acidic residues" evidence="2">
    <location>
        <begin position="270"/>
        <end position="280"/>
    </location>
</feature>
<feature type="coiled-coil region" evidence="1">
    <location>
        <begin position="121"/>
        <end position="190"/>
    </location>
</feature>
<comment type="caution">
    <text evidence="3">The sequence shown here is derived from an EMBL/GenBank/DDBJ whole genome shotgun (WGS) entry which is preliminary data.</text>
</comment>
<evidence type="ECO:0000256" key="1">
    <source>
        <dbReference type="SAM" id="Coils"/>
    </source>
</evidence>
<protein>
    <submittedName>
        <fullName evidence="3">Uncharacterized protein</fullName>
    </submittedName>
</protein>